<name>A0A2G9C8H5_9BURK</name>
<organism evidence="1 2">
    <name type="scientific">Roseateles chitinivorans</name>
    <dbReference type="NCBI Taxonomy" id="2917965"/>
    <lineage>
        <taxon>Bacteria</taxon>
        <taxon>Pseudomonadati</taxon>
        <taxon>Pseudomonadota</taxon>
        <taxon>Betaproteobacteria</taxon>
        <taxon>Burkholderiales</taxon>
        <taxon>Sphaerotilaceae</taxon>
        <taxon>Roseateles</taxon>
    </lineage>
</organism>
<evidence type="ECO:0000313" key="1">
    <source>
        <dbReference type="EMBL" id="PIM52740.1"/>
    </source>
</evidence>
<protein>
    <submittedName>
        <fullName evidence="1">Tat pathway signal protein</fullName>
    </submittedName>
</protein>
<dbReference type="OrthoDB" id="9779968at2"/>
<dbReference type="PANTHER" id="PTHR43737:SF1">
    <property type="entry name" value="DUF1501 DOMAIN-CONTAINING PROTEIN"/>
    <property type="match status" value="1"/>
</dbReference>
<dbReference type="Pfam" id="PF07394">
    <property type="entry name" value="DUF1501"/>
    <property type="match status" value="1"/>
</dbReference>
<dbReference type="AlphaFoldDB" id="A0A2G9C8H5"/>
<dbReference type="InterPro" id="IPR006311">
    <property type="entry name" value="TAT_signal"/>
</dbReference>
<accession>A0A2G9C8H5</accession>
<proteinExistence type="predicted"/>
<dbReference type="EMBL" id="PEOG01000032">
    <property type="protein sequence ID" value="PIM52740.1"/>
    <property type="molecule type" value="Genomic_DNA"/>
</dbReference>
<reference evidence="1 2" key="1">
    <citation type="submission" date="2017-11" db="EMBL/GenBank/DDBJ databases">
        <title>Draft genome sequence of Mitsuaria sp. HWN-4.</title>
        <authorList>
            <person name="Gundlapally S.R."/>
        </authorList>
    </citation>
    <scope>NUCLEOTIDE SEQUENCE [LARGE SCALE GENOMIC DNA]</scope>
    <source>
        <strain evidence="1 2">HWN-4</strain>
    </source>
</reference>
<dbReference type="Proteomes" id="UP000231501">
    <property type="component" value="Unassembled WGS sequence"/>
</dbReference>
<keyword evidence="2" id="KW-1185">Reference proteome</keyword>
<gene>
    <name evidence="1" type="ORF">CS062_13320</name>
</gene>
<evidence type="ECO:0000313" key="2">
    <source>
        <dbReference type="Proteomes" id="UP000231501"/>
    </source>
</evidence>
<dbReference type="PANTHER" id="PTHR43737">
    <property type="entry name" value="BLL7424 PROTEIN"/>
    <property type="match status" value="1"/>
</dbReference>
<dbReference type="PROSITE" id="PS51318">
    <property type="entry name" value="TAT"/>
    <property type="match status" value="1"/>
</dbReference>
<sequence length="477" mass="49605">MTVSRSARDLHRRLPVAHVSKLSALHRREFLKRASVVSVAGAAAPWALQLAAIGDAAAATGGGDYKALVCVFLHGGNDHGNTVIPYDTVNHQAYTAIRPTLAIGRDALAATALAPTVALPDGRQMALAPGLSAIKPVFDGGRLAVMLNIGTLMAPMTLAQYRSGAVPAPPKLFSHNDQASLWQSSSVEGARTGWGGRMADLMLSANGRAGLTCINVSGNAVFQAGEEAFQYLTGPGGKKPITGIGSQMFGSSSCAKLLKSLITEERTHPMEVELNRVTARSIELQSTLSTALAGGATITTAFGTDSLARQLKTVANLIAARASLGMTRQVYFVSMGGFDLHDGLTTRHPLLMQQLGGALGSFDAALRELGMAEQVTTFTASDFGRTLSSNGDGTDHGWGAHHFVMGGAVRGGRFYGTAPSVSVNGPDDVGQGRLLPTTSVDQLAATLALWMGVPPSELRTVLPNIGAFATADLGFMG</sequence>
<comment type="caution">
    <text evidence="1">The sequence shown here is derived from an EMBL/GenBank/DDBJ whole genome shotgun (WGS) entry which is preliminary data.</text>
</comment>
<dbReference type="InterPro" id="IPR010869">
    <property type="entry name" value="DUF1501"/>
</dbReference>